<protein>
    <recommendedName>
        <fullName evidence="3">WYL domain-containing protein</fullName>
    </recommendedName>
</protein>
<name>A0ABT6WY56_9ACTN</name>
<evidence type="ECO:0008006" key="3">
    <source>
        <dbReference type="Google" id="ProtNLM"/>
    </source>
</evidence>
<comment type="caution">
    <text evidence="1">The sequence shown here is derived from an EMBL/GenBank/DDBJ whole genome shotgun (WGS) entry which is preliminary data.</text>
</comment>
<reference evidence="1 2" key="1">
    <citation type="submission" date="2023-05" db="EMBL/GenBank/DDBJ databases">
        <title>Actinoplanes sp. NEAU-A12 genome sequencing.</title>
        <authorList>
            <person name="Wang Z.-S."/>
        </authorList>
    </citation>
    <scope>NUCLEOTIDE SEQUENCE [LARGE SCALE GENOMIC DNA]</scope>
    <source>
        <strain evidence="1 2">NEAU-A12</strain>
    </source>
</reference>
<evidence type="ECO:0000313" key="1">
    <source>
        <dbReference type="EMBL" id="MDI6104680.1"/>
    </source>
</evidence>
<gene>
    <name evidence="1" type="ORF">QLQ12_39425</name>
</gene>
<proteinExistence type="predicted"/>
<dbReference type="RefSeq" id="WP_282766089.1">
    <property type="nucleotide sequence ID" value="NZ_JASCTH010000036.1"/>
</dbReference>
<keyword evidence="2" id="KW-1185">Reference proteome</keyword>
<accession>A0ABT6WY56</accession>
<evidence type="ECO:0000313" key="2">
    <source>
        <dbReference type="Proteomes" id="UP001241758"/>
    </source>
</evidence>
<organism evidence="1 2">
    <name type="scientific">Actinoplanes sandaracinus</name>
    <dbReference type="NCBI Taxonomy" id="3045177"/>
    <lineage>
        <taxon>Bacteria</taxon>
        <taxon>Bacillati</taxon>
        <taxon>Actinomycetota</taxon>
        <taxon>Actinomycetes</taxon>
        <taxon>Micromonosporales</taxon>
        <taxon>Micromonosporaceae</taxon>
        <taxon>Actinoplanes</taxon>
    </lineage>
</organism>
<dbReference type="Proteomes" id="UP001241758">
    <property type="component" value="Unassembled WGS sequence"/>
</dbReference>
<sequence length="63" mass="7670">MRAHEANGQAVALARFDRHRMFVRYDNTWWVARRDSFIEINRADQTAKLDRWHRRVTQGALWD</sequence>
<dbReference type="EMBL" id="JASCTH010000036">
    <property type="protein sequence ID" value="MDI6104680.1"/>
    <property type="molecule type" value="Genomic_DNA"/>
</dbReference>